<sequence length="96" mass="11069">MVRIVLSHSYFAIPGRYNDRTKLTTEGGFLLSKTAWTLTKQQQQQQQQRQKNNGPSTKNNRVFSRSVLNFLGSRKLIVTDDSEDSSIEHRHYTVAN</sequence>
<feature type="region of interest" description="Disordered" evidence="1">
    <location>
        <begin position="40"/>
        <end position="62"/>
    </location>
</feature>
<accession>A0A834LZ04</accession>
<evidence type="ECO:0000313" key="3">
    <source>
        <dbReference type="Proteomes" id="UP000625711"/>
    </source>
</evidence>
<organism evidence="2 3">
    <name type="scientific">Rhynchophorus ferrugineus</name>
    <name type="common">Red palm weevil</name>
    <name type="synonym">Curculio ferrugineus</name>
    <dbReference type="NCBI Taxonomy" id="354439"/>
    <lineage>
        <taxon>Eukaryota</taxon>
        <taxon>Metazoa</taxon>
        <taxon>Ecdysozoa</taxon>
        <taxon>Arthropoda</taxon>
        <taxon>Hexapoda</taxon>
        <taxon>Insecta</taxon>
        <taxon>Pterygota</taxon>
        <taxon>Neoptera</taxon>
        <taxon>Endopterygota</taxon>
        <taxon>Coleoptera</taxon>
        <taxon>Polyphaga</taxon>
        <taxon>Cucujiformia</taxon>
        <taxon>Curculionidae</taxon>
        <taxon>Dryophthorinae</taxon>
        <taxon>Rhynchophorus</taxon>
    </lineage>
</organism>
<protein>
    <submittedName>
        <fullName evidence="2">Uncharacterized protein</fullName>
    </submittedName>
</protein>
<reference evidence="2" key="1">
    <citation type="submission" date="2020-08" db="EMBL/GenBank/DDBJ databases">
        <title>Genome sequencing and assembly of the red palm weevil Rhynchophorus ferrugineus.</title>
        <authorList>
            <person name="Dias G.B."/>
            <person name="Bergman C.M."/>
            <person name="Manee M."/>
        </authorList>
    </citation>
    <scope>NUCLEOTIDE SEQUENCE</scope>
    <source>
        <strain evidence="2">AA-2017</strain>
        <tissue evidence="2">Whole larva</tissue>
    </source>
</reference>
<gene>
    <name evidence="2" type="ORF">GWI33_020964</name>
</gene>
<dbReference type="AlphaFoldDB" id="A0A834LZ04"/>
<feature type="compositionally biased region" description="Low complexity" evidence="1">
    <location>
        <begin position="41"/>
        <end position="50"/>
    </location>
</feature>
<dbReference type="EMBL" id="JAACXV010014592">
    <property type="protein sequence ID" value="KAF7265646.1"/>
    <property type="molecule type" value="Genomic_DNA"/>
</dbReference>
<evidence type="ECO:0000256" key="1">
    <source>
        <dbReference type="SAM" id="MobiDB-lite"/>
    </source>
</evidence>
<evidence type="ECO:0000313" key="2">
    <source>
        <dbReference type="EMBL" id="KAF7265646.1"/>
    </source>
</evidence>
<name>A0A834LZ04_RHYFE</name>
<dbReference type="Proteomes" id="UP000625711">
    <property type="component" value="Unassembled WGS sequence"/>
</dbReference>
<keyword evidence="3" id="KW-1185">Reference proteome</keyword>
<feature type="compositionally biased region" description="Polar residues" evidence="1">
    <location>
        <begin position="51"/>
        <end position="62"/>
    </location>
</feature>
<comment type="caution">
    <text evidence="2">The sequence shown here is derived from an EMBL/GenBank/DDBJ whole genome shotgun (WGS) entry which is preliminary data.</text>
</comment>
<proteinExistence type="predicted"/>